<dbReference type="AlphaFoldDB" id="A0A1M7UYK1"/>
<evidence type="ECO:0000256" key="4">
    <source>
        <dbReference type="ARBA" id="ARBA00023125"/>
    </source>
</evidence>
<sequence>MSQEKTKPKNPSKKKKGQRADGRLEKKLTVGYDPLTGKPIRKSIYGNTKSELDDNLTDFKYKLKNGEYNIAIKETKDETFGEWLLTYLRLYKKPKVRPETYTDYVDLSKKHIIPLLGHFLLTKIETLTLQEFFNYKAENGRIDGKEGGLSTRRLHMMYQQINGALAKAKRLKKIPSNPAEEIELPSLVYQEFDTYSPDEVDLYLAALKEDRLYALFLLELTTGLRKGELLGIPDHCFDPNKGTVKIIQTIKRKKLDGEEKSRLIFSEPKSTKSKRELPLLPAVVKQIKRFQAIKRQEKLLLGPEYTDSGLLFTTPLGTPIEPRNLNKKHSRIIKAAGIKSIRIHDLRHTVATILLDDGENPVNVSSLLGHAKTSTTLDIYGHSSLEGKAKAVSRLSNKIKAVK</sequence>
<keyword evidence="9" id="KW-1185">Reference proteome</keyword>
<dbReference type="InterPro" id="IPR002104">
    <property type="entry name" value="Integrase_catalytic"/>
</dbReference>
<dbReference type="GO" id="GO:0015074">
    <property type="term" value="P:DNA integration"/>
    <property type="evidence" value="ECO:0007669"/>
    <property type="project" value="UniProtKB-KW"/>
</dbReference>
<dbReference type="RefSeq" id="WP_072775144.1">
    <property type="nucleotide sequence ID" value="NZ_FRDN01000021.1"/>
</dbReference>
<dbReference type="PROSITE" id="PS51898">
    <property type="entry name" value="TYR_RECOMBINASE"/>
    <property type="match status" value="1"/>
</dbReference>
<evidence type="ECO:0000313" key="8">
    <source>
        <dbReference type="EMBL" id="SHN87996.1"/>
    </source>
</evidence>
<dbReference type="Gene3D" id="1.10.150.130">
    <property type="match status" value="1"/>
</dbReference>
<comment type="function">
    <text evidence="1">Site-specific tyrosine recombinase, which acts by catalyzing the cutting and rejoining of the recombining DNA molecules.</text>
</comment>
<feature type="region of interest" description="Disordered" evidence="6">
    <location>
        <begin position="1"/>
        <end position="26"/>
    </location>
</feature>
<dbReference type="InterPro" id="IPR011010">
    <property type="entry name" value="DNA_brk_join_enz"/>
</dbReference>
<dbReference type="Pfam" id="PF14659">
    <property type="entry name" value="Phage_int_SAM_3"/>
    <property type="match status" value="1"/>
</dbReference>
<dbReference type="GO" id="GO:0006310">
    <property type="term" value="P:DNA recombination"/>
    <property type="evidence" value="ECO:0007669"/>
    <property type="project" value="UniProtKB-KW"/>
</dbReference>
<keyword evidence="5" id="KW-0233">DNA recombination</keyword>
<dbReference type="Gene3D" id="1.10.443.10">
    <property type="entry name" value="Intergrase catalytic core"/>
    <property type="match status" value="1"/>
</dbReference>
<evidence type="ECO:0000313" key="9">
    <source>
        <dbReference type="Proteomes" id="UP000184010"/>
    </source>
</evidence>
<dbReference type="SUPFAM" id="SSF56349">
    <property type="entry name" value="DNA breaking-rejoining enzymes"/>
    <property type="match status" value="1"/>
</dbReference>
<dbReference type="Proteomes" id="UP000184010">
    <property type="component" value="Unassembled WGS sequence"/>
</dbReference>
<evidence type="ECO:0000256" key="6">
    <source>
        <dbReference type="SAM" id="MobiDB-lite"/>
    </source>
</evidence>
<name>A0A1M7UYK1_9FIRM</name>
<dbReference type="PANTHER" id="PTHR30349:SF64">
    <property type="entry name" value="PROPHAGE INTEGRASE INTD-RELATED"/>
    <property type="match status" value="1"/>
</dbReference>
<evidence type="ECO:0000256" key="2">
    <source>
        <dbReference type="ARBA" id="ARBA00008857"/>
    </source>
</evidence>
<keyword evidence="4" id="KW-0238">DNA-binding</keyword>
<feature type="compositionally biased region" description="Basic residues" evidence="6">
    <location>
        <begin position="8"/>
        <end position="17"/>
    </location>
</feature>
<accession>A0A1M7UYK1</accession>
<gene>
    <name evidence="8" type="ORF">SAMN02745215_05077</name>
</gene>
<dbReference type="EMBL" id="FRDN01000021">
    <property type="protein sequence ID" value="SHN87996.1"/>
    <property type="molecule type" value="Genomic_DNA"/>
</dbReference>
<dbReference type="InterPro" id="IPR013762">
    <property type="entry name" value="Integrase-like_cat_sf"/>
</dbReference>
<dbReference type="Pfam" id="PF00589">
    <property type="entry name" value="Phage_integrase"/>
    <property type="match status" value="1"/>
</dbReference>
<dbReference type="PANTHER" id="PTHR30349">
    <property type="entry name" value="PHAGE INTEGRASE-RELATED"/>
    <property type="match status" value="1"/>
</dbReference>
<dbReference type="GO" id="GO:0003677">
    <property type="term" value="F:DNA binding"/>
    <property type="evidence" value="ECO:0007669"/>
    <property type="project" value="UniProtKB-KW"/>
</dbReference>
<comment type="similarity">
    <text evidence="2">Belongs to the 'phage' integrase family.</text>
</comment>
<protein>
    <submittedName>
        <fullName evidence="8">Phage integrase, N-terminal SAM-like domain</fullName>
    </submittedName>
</protein>
<dbReference type="InterPro" id="IPR010998">
    <property type="entry name" value="Integrase_recombinase_N"/>
</dbReference>
<dbReference type="CDD" id="cd01189">
    <property type="entry name" value="INT_ICEBs1_C_like"/>
    <property type="match status" value="1"/>
</dbReference>
<feature type="domain" description="Tyr recombinase" evidence="7">
    <location>
        <begin position="190"/>
        <end position="393"/>
    </location>
</feature>
<evidence type="ECO:0000259" key="7">
    <source>
        <dbReference type="PROSITE" id="PS51898"/>
    </source>
</evidence>
<dbReference type="STRING" id="1121395.SAMN02745215_05077"/>
<reference evidence="9" key="1">
    <citation type="submission" date="2016-12" db="EMBL/GenBank/DDBJ databases">
        <authorList>
            <person name="Varghese N."/>
            <person name="Submissions S."/>
        </authorList>
    </citation>
    <scope>NUCLEOTIDE SEQUENCE [LARGE SCALE GENOMIC DNA]</scope>
    <source>
        <strain evidence="9">DSM 11544</strain>
    </source>
</reference>
<organism evidence="8 9">
    <name type="scientific">Desulfitobacterium chlororespirans DSM 11544</name>
    <dbReference type="NCBI Taxonomy" id="1121395"/>
    <lineage>
        <taxon>Bacteria</taxon>
        <taxon>Bacillati</taxon>
        <taxon>Bacillota</taxon>
        <taxon>Clostridia</taxon>
        <taxon>Eubacteriales</taxon>
        <taxon>Desulfitobacteriaceae</taxon>
        <taxon>Desulfitobacterium</taxon>
    </lineage>
</organism>
<evidence type="ECO:0000256" key="5">
    <source>
        <dbReference type="ARBA" id="ARBA00023172"/>
    </source>
</evidence>
<keyword evidence="3" id="KW-0229">DNA integration</keyword>
<dbReference type="InterPro" id="IPR004107">
    <property type="entry name" value="Integrase_SAM-like_N"/>
</dbReference>
<evidence type="ECO:0000256" key="1">
    <source>
        <dbReference type="ARBA" id="ARBA00003283"/>
    </source>
</evidence>
<proteinExistence type="inferred from homology"/>
<evidence type="ECO:0000256" key="3">
    <source>
        <dbReference type="ARBA" id="ARBA00022908"/>
    </source>
</evidence>
<dbReference type="InterPro" id="IPR050090">
    <property type="entry name" value="Tyrosine_recombinase_XerCD"/>
</dbReference>